<dbReference type="InterPro" id="IPR004495">
    <property type="entry name" value="Met-tRNA-synth_bsu_C"/>
</dbReference>
<evidence type="ECO:0000256" key="16">
    <source>
        <dbReference type="HAMAP-Rule" id="MF_00098"/>
    </source>
</evidence>
<sequence>MSHTATRNILVTSALPYANGDIHLGHLLEYIQTDIWVRFQKSRGQQCYYVCADDAHGTAIMLRAEQEGITSETLIERVSHAHQADFARFGVNFDNYHSTHSTENRYFSELIYTRLRDKGHIATRDIEQMFDPQKGLFLADRFIKGTCPKCHAEDQYGDNCEKCGATYTPAELIDPVSAISGATPEVRSSTHYFFKLPDFAEFLQKWINDGHVQPQIRNKLMEWFESGFNEWDISRDAPYFGFEIPDAPGKYFYVWLDAPIGYLASFKNLCEREGIDFDSFWQPGSDAEVYHFIGKDIVYFHALFWPAMLHGADFRTPTAVNCHGFVTVDGAKMSKSRGTFIKAATYADYLNPEYLRYYFAAKLTSKVDDLDLNLDDFTARVNSDLVGKVINIASRCAGFVKKFGGSTLSSNCADPQMLARFIAAGDDIAADYEVREFSRAMRHIMELADEANTYIAEAEPWVLAKQDGREQEVLDICSMGINLFRQLMVYLAPVVPAMAKEAQAFLNLDTLDWHSRHDVLSNHAINKFKPLMTRVERDKIDAMIEASKEDLVEEQKLKDAPKGPLTDNPIADEISFDDFMRVDLRIARIAKAQYVEGADKLLQLTLDIGGETRNVFSGIRTSYAPEALEGRLTIMVANLAPRKMRFGVSEGMVLASANDEGIYLLSPDAGAEPGQRVT</sequence>
<dbReference type="PROSITE" id="PS50886">
    <property type="entry name" value="TRBD"/>
    <property type="match status" value="1"/>
</dbReference>
<reference evidence="18 19" key="1">
    <citation type="submission" date="2023-04" db="EMBL/GenBank/DDBJ databases">
        <title>A long-awaited taxogenomic arrangement of the family Halomonadaceae.</title>
        <authorList>
            <person name="De La Haba R."/>
            <person name="Chuvochina M."/>
            <person name="Wittouck S."/>
            <person name="Arahal D.R."/>
            <person name="Sanchez-Porro C."/>
            <person name="Hugenholtz P."/>
            <person name="Ventosa A."/>
        </authorList>
    </citation>
    <scope>NUCLEOTIDE SEQUENCE [LARGE SCALE GENOMIC DNA]</scope>
    <source>
        <strain evidence="18 19">DSM 21020</strain>
    </source>
</reference>
<dbReference type="InterPro" id="IPR012340">
    <property type="entry name" value="NA-bd_OB-fold"/>
</dbReference>
<organism evidence="18 19">
    <name type="scientific">Vreelandella vilamensis</name>
    <dbReference type="NCBI Taxonomy" id="531309"/>
    <lineage>
        <taxon>Bacteria</taxon>
        <taxon>Pseudomonadati</taxon>
        <taxon>Pseudomonadota</taxon>
        <taxon>Gammaproteobacteria</taxon>
        <taxon>Oceanospirillales</taxon>
        <taxon>Halomonadaceae</taxon>
        <taxon>Vreelandella</taxon>
    </lineage>
</organism>
<dbReference type="Pfam" id="PF19303">
    <property type="entry name" value="Anticodon_3"/>
    <property type="match status" value="1"/>
</dbReference>
<dbReference type="EC" id="6.1.1.10" evidence="16"/>
<keyword evidence="5 16" id="KW-0963">Cytoplasm</keyword>
<dbReference type="PROSITE" id="PS00178">
    <property type="entry name" value="AA_TRNA_LIGASE_I"/>
    <property type="match status" value="1"/>
</dbReference>
<evidence type="ECO:0000256" key="9">
    <source>
        <dbReference type="ARBA" id="ARBA00022741"/>
    </source>
</evidence>
<keyword evidence="11 16" id="KW-0067">ATP-binding</keyword>
<dbReference type="CDD" id="cd00814">
    <property type="entry name" value="MetRS_core"/>
    <property type="match status" value="1"/>
</dbReference>
<dbReference type="HAMAP" id="MF_00098">
    <property type="entry name" value="Met_tRNA_synth_type1"/>
    <property type="match status" value="1"/>
</dbReference>
<keyword evidence="13 16" id="KW-0648">Protein biosynthesis</keyword>
<evidence type="ECO:0000256" key="5">
    <source>
        <dbReference type="ARBA" id="ARBA00022490"/>
    </source>
</evidence>
<dbReference type="EMBL" id="JARWAN010000006">
    <property type="protein sequence ID" value="MDR5898436.1"/>
    <property type="molecule type" value="Genomic_DNA"/>
</dbReference>
<evidence type="ECO:0000313" key="18">
    <source>
        <dbReference type="EMBL" id="MDR5898436.1"/>
    </source>
</evidence>
<evidence type="ECO:0000256" key="2">
    <source>
        <dbReference type="ARBA" id="ARBA00004496"/>
    </source>
</evidence>
<feature type="short sequence motif" description="'KMSKS' region" evidence="16">
    <location>
        <begin position="332"/>
        <end position="336"/>
    </location>
</feature>
<feature type="binding site" evidence="16">
    <location>
        <position position="147"/>
    </location>
    <ligand>
        <name>Zn(2+)</name>
        <dbReference type="ChEBI" id="CHEBI:29105"/>
    </ligand>
</feature>
<comment type="subcellular location">
    <subcellularLocation>
        <location evidence="2 16">Cytoplasm</location>
    </subcellularLocation>
</comment>
<comment type="subunit">
    <text evidence="4 16">Homodimer.</text>
</comment>
<evidence type="ECO:0000256" key="1">
    <source>
        <dbReference type="ARBA" id="ARBA00003314"/>
    </source>
</evidence>
<dbReference type="GO" id="GO:0004825">
    <property type="term" value="F:methionine-tRNA ligase activity"/>
    <property type="evidence" value="ECO:0007669"/>
    <property type="project" value="UniProtKB-EC"/>
</dbReference>
<dbReference type="InterPro" id="IPR014758">
    <property type="entry name" value="Met-tRNA_synth"/>
</dbReference>
<dbReference type="InterPro" id="IPR001412">
    <property type="entry name" value="aa-tRNA-synth_I_CS"/>
</dbReference>
<accession>A0ABU1H2C9</accession>
<keyword evidence="7 16" id="KW-0436">Ligase</keyword>
<evidence type="ECO:0000256" key="10">
    <source>
        <dbReference type="ARBA" id="ARBA00022833"/>
    </source>
</evidence>
<dbReference type="SUPFAM" id="SSF57770">
    <property type="entry name" value="Methionyl-tRNA synthetase (MetRS), Zn-domain"/>
    <property type="match status" value="1"/>
</dbReference>
<dbReference type="InterPro" id="IPR002547">
    <property type="entry name" value="tRNA-bd_dom"/>
</dbReference>
<feature type="domain" description="TRNA-binding" evidence="17">
    <location>
        <begin position="578"/>
        <end position="678"/>
    </location>
</feature>
<evidence type="ECO:0000256" key="4">
    <source>
        <dbReference type="ARBA" id="ARBA00011738"/>
    </source>
</evidence>
<dbReference type="SUPFAM" id="SSF50249">
    <property type="entry name" value="Nucleic acid-binding proteins"/>
    <property type="match status" value="1"/>
</dbReference>
<dbReference type="NCBIfam" id="TIGR00398">
    <property type="entry name" value="metG"/>
    <property type="match status" value="1"/>
</dbReference>
<keyword evidence="19" id="KW-1185">Reference proteome</keyword>
<dbReference type="Pfam" id="PF01588">
    <property type="entry name" value="tRNA_bind"/>
    <property type="match status" value="1"/>
</dbReference>
<feature type="binding site" evidence="16">
    <location>
        <position position="150"/>
    </location>
    <ligand>
        <name>Zn(2+)</name>
        <dbReference type="ChEBI" id="CHEBI:29105"/>
    </ligand>
</feature>
<dbReference type="Gene3D" id="3.40.50.620">
    <property type="entry name" value="HUPs"/>
    <property type="match status" value="1"/>
</dbReference>
<evidence type="ECO:0000256" key="13">
    <source>
        <dbReference type="ARBA" id="ARBA00022917"/>
    </source>
</evidence>
<dbReference type="CDD" id="cd07957">
    <property type="entry name" value="Anticodon_Ia_Met"/>
    <property type="match status" value="1"/>
</dbReference>
<evidence type="ECO:0000256" key="11">
    <source>
        <dbReference type="ARBA" id="ARBA00022840"/>
    </source>
</evidence>
<dbReference type="InterPro" id="IPR029038">
    <property type="entry name" value="MetRS_Zn"/>
</dbReference>
<dbReference type="InterPro" id="IPR041872">
    <property type="entry name" value="Anticodon_Met"/>
</dbReference>
<proteinExistence type="inferred from homology"/>
<feature type="binding site" evidence="16">
    <location>
        <position position="160"/>
    </location>
    <ligand>
        <name>Zn(2+)</name>
        <dbReference type="ChEBI" id="CHEBI:29105"/>
    </ligand>
</feature>
<evidence type="ECO:0000256" key="15">
    <source>
        <dbReference type="ARBA" id="ARBA00047364"/>
    </source>
</evidence>
<evidence type="ECO:0000259" key="17">
    <source>
        <dbReference type="PROSITE" id="PS50886"/>
    </source>
</evidence>
<keyword evidence="6 16" id="KW-0820">tRNA-binding</keyword>
<dbReference type="PANTHER" id="PTHR45765">
    <property type="entry name" value="METHIONINE--TRNA LIGASE"/>
    <property type="match status" value="1"/>
</dbReference>
<comment type="cofactor">
    <cofactor evidence="16">
        <name>Zn(2+)</name>
        <dbReference type="ChEBI" id="CHEBI:29105"/>
    </cofactor>
    <text evidence="16">Binds 1 zinc ion per subunit.</text>
</comment>
<keyword evidence="12 16" id="KW-0694">RNA-binding</keyword>
<dbReference type="Gene3D" id="2.40.50.140">
    <property type="entry name" value="Nucleic acid-binding proteins"/>
    <property type="match status" value="1"/>
</dbReference>
<evidence type="ECO:0000256" key="12">
    <source>
        <dbReference type="ARBA" id="ARBA00022884"/>
    </source>
</evidence>
<protein>
    <recommendedName>
        <fullName evidence="16">Methionine--tRNA ligase</fullName>
        <ecNumber evidence="16">6.1.1.10</ecNumber>
    </recommendedName>
    <alternativeName>
        <fullName evidence="16">Methionyl-tRNA synthetase</fullName>
        <shortName evidence="16">MetRS</shortName>
    </alternativeName>
</protein>
<dbReference type="PRINTS" id="PR01041">
    <property type="entry name" value="TRNASYNTHMET"/>
</dbReference>
<keyword evidence="8 16" id="KW-0479">Metal-binding</keyword>
<dbReference type="SUPFAM" id="SSF47323">
    <property type="entry name" value="Anticodon-binding domain of a subclass of class I aminoacyl-tRNA synthetases"/>
    <property type="match status" value="1"/>
</dbReference>
<dbReference type="InterPro" id="IPR014729">
    <property type="entry name" value="Rossmann-like_a/b/a_fold"/>
</dbReference>
<evidence type="ECO:0000256" key="6">
    <source>
        <dbReference type="ARBA" id="ARBA00022555"/>
    </source>
</evidence>
<evidence type="ECO:0000256" key="14">
    <source>
        <dbReference type="ARBA" id="ARBA00023146"/>
    </source>
</evidence>
<feature type="short sequence motif" description="'HIGH' region" evidence="16">
    <location>
        <begin position="16"/>
        <end position="26"/>
    </location>
</feature>
<keyword evidence="10 16" id="KW-0862">Zinc</keyword>
<feature type="binding site" evidence="16">
    <location>
        <position position="335"/>
    </location>
    <ligand>
        <name>ATP</name>
        <dbReference type="ChEBI" id="CHEBI:30616"/>
    </ligand>
</feature>
<keyword evidence="14 16" id="KW-0030">Aminoacyl-tRNA synthetase</keyword>
<dbReference type="Proteomes" id="UP001254564">
    <property type="component" value="Unassembled WGS sequence"/>
</dbReference>
<dbReference type="Pfam" id="PF09334">
    <property type="entry name" value="tRNA-synt_1g"/>
    <property type="match status" value="1"/>
</dbReference>
<gene>
    <name evidence="16 18" type="primary">metG</name>
    <name evidence="18" type="ORF">QC823_05475</name>
</gene>
<dbReference type="SUPFAM" id="SSF52374">
    <property type="entry name" value="Nucleotidylyl transferase"/>
    <property type="match status" value="1"/>
</dbReference>
<evidence type="ECO:0000256" key="3">
    <source>
        <dbReference type="ARBA" id="ARBA00008258"/>
    </source>
</evidence>
<dbReference type="Gene3D" id="2.20.28.20">
    <property type="entry name" value="Methionyl-tRNA synthetase, Zn-domain"/>
    <property type="match status" value="1"/>
</dbReference>
<name>A0ABU1H2C9_9GAMM</name>
<evidence type="ECO:0000313" key="19">
    <source>
        <dbReference type="Proteomes" id="UP001254564"/>
    </source>
</evidence>
<evidence type="ECO:0000256" key="7">
    <source>
        <dbReference type="ARBA" id="ARBA00022598"/>
    </source>
</evidence>
<dbReference type="InterPro" id="IPR033911">
    <property type="entry name" value="MetRS_core"/>
</dbReference>
<comment type="function">
    <text evidence="1 16">Is required not only for elongation of protein synthesis but also for the initiation of all mRNA translation through initiator tRNA(fMet) aminoacylation.</text>
</comment>
<feature type="binding site" evidence="16">
    <location>
        <position position="163"/>
    </location>
    <ligand>
        <name>Zn(2+)</name>
        <dbReference type="ChEBI" id="CHEBI:29105"/>
    </ligand>
</feature>
<dbReference type="CDD" id="cd02800">
    <property type="entry name" value="tRNA_bind_EcMetRS_like"/>
    <property type="match status" value="1"/>
</dbReference>
<dbReference type="PANTHER" id="PTHR45765:SF1">
    <property type="entry name" value="METHIONINE--TRNA LIGASE, CYTOPLASMIC"/>
    <property type="match status" value="1"/>
</dbReference>
<dbReference type="InterPro" id="IPR023458">
    <property type="entry name" value="Met-tRNA_ligase_1"/>
</dbReference>
<evidence type="ECO:0000256" key="8">
    <source>
        <dbReference type="ARBA" id="ARBA00022723"/>
    </source>
</evidence>
<dbReference type="RefSeq" id="WP_309655348.1">
    <property type="nucleotide sequence ID" value="NZ_JARWAN010000006.1"/>
</dbReference>
<comment type="similarity">
    <text evidence="3 16">Belongs to the class-I aminoacyl-tRNA synthetase family. MetG type 1 subfamily.</text>
</comment>
<dbReference type="Gene3D" id="1.10.730.10">
    <property type="entry name" value="Isoleucyl-tRNA Synthetase, Domain 1"/>
    <property type="match status" value="1"/>
</dbReference>
<dbReference type="NCBIfam" id="NF001100">
    <property type="entry name" value="PRK00133.1"/>
    <property type="match status" value="1"/>
</dbReference>
<dbReference type="InterPro" id="IPR009080">
    <property type="entry name" value="tRNAsynth_Ia_anticodon-bd"/>
</dbReference>
<dbReference type="NCBIfam" id="TIGR00399">
    <property type="entry name" value="metG_C_term"/>
    <property type="match status" value="1"/>
</dbReference>
<comment type="catalytic activity">
    <reaction evidence="15 16">
        <text>tRNA(Met) + L-methionine + ATP = L-methionyl-tRNA(Met) + AMP + diphosphate</text>
        <dbReference type="Rhea" id="RHEA:13481"/>
        <dbReference type="Rhea" id="RHEA-COMP:9667"/>
        <dbReference type="Rhea" id="RHEA-COMP:9698"/>
        <dbReference type="ChEBI" id="CHEBI:30616"/>
        <dbReference type="ChEBI" id="CHEBI:33019"/>
        <dbReference type="ChEBI" id="CHEBI:57844"/>
        <dbReference type="ChEBI" id="CHEBI:78442"/>
        <dbReference type="ChEBI" id="CHEBI:78530"/>
        <dbReference type="ChEBI" id="CHEBI:456215"/>
        <dbReference type="EC" id="6.1.1.10"/>
    </reaction>
</comment>
<dbReference type="InterPro" id="IPR015413">
    <property type="entry name" value="Methionyl/Leucyl_tRNA_Synth"/>
</dbReference>
<keyword evidence="9 16" id="KW-0547">Nucleotide-binding</keyword>
<comment type="caution">
    <text evidence="18">The sequence shown here is derived from an EMBL/GenBank/DDBJ whole genome shotgun (WGS) entry which is preliminary data.</text>
</comment>